<keyword evidence="1" id="KW-0472">Membrane</keyword>
<organism evidence="2 3">
    <name type="scientific">Nocardioides agariphilus</name>
    <dbReference type="NCBI Taxonomy" id="433664"/>
    <lineage>
        <taxon>Bacteria</taxon>
        <taxon>Bacillati</taxon>
        <taxon>Actinomycetota</taxon>
        <taxon>Actinomycetes</taxon>
        <taxon>Propionibacteriales</taxon>
        <taxon>Nocardioidaceae</taxon>
        <taxon>Nocardioides</taxon>
    </lineage>
</organism>
<dbReference type="Proteomes" id="UP000660668">
    <property type="component" value="Unassembled WGS sequence"/>
</dbReference>
<keyword evidence="1" id="KW-0812">Transmembrane</keyword>
<name>A0A930YNV5_9ACTN</name>
<accession>A0A930YNV5</accession>
<evidence type="ECO:0000313" key="3">
    <source>
        <dbReference type="Proteomes" id="UP000660668"/>
    </source>
</evidence>
<dbReference type="AlphaFoldDB" id="A0A930YNV5"/>
<reference evidence="2" key="1">
    <citation type="submission" date="2020-11" db="EMBL/GenBank/DDBJ databases">
        <title>Nocardioides cynanchi sp. nov., isolated from soil of rhizosphere of Cynanchum wilfordii.</title>
        <authorList>
            <person name="Lee J.-S."/>
            <person name="Suh M.K."/>
            <person name="Kim J.-S."/>
        </authorList>
    </citation>
    <scope>NUCLEOTIDE SEQUENCE</scope>
    <source>
        <strain evidence="2">KCTC 19276</strain>
    </source>
</reference>
<keyword evidence="1" id="KW-1133">Transmembrane helix</keyword>
<keyword evidence="3" id="KW-1185">Reference proteome</keyword>
<dbReference type="RefSeq" id="WP_194695227.1">
    <property type="nucleotide sequence ID" value="NZ_JADKPO010000004.1"/>
</dbReference>
<protein>
    <submittedName>
        <fullName evidence="2">Uncharacterized protein</fullName>
    </submittedName>
</protein>
<gene>
    <name evidence="2" type="ORF">ISU10_04820</name>
</gene>
<sequence length="60" mass="6469">MTMTIIESYVALTLLAVTVLAAVAAVGVLGAVVVRLGAEHRSRRLSRHESIPAYYLHLAH</sequence>
<comment type="caution">
    <text evidence="2">The sequence shown here is derived from an EMBL/GenBank/DDBJ whole genome shotgun (WGS) entry which is preliminary data.</text>
</comment>
<dbReference type="EMBL" id="JADKPO010000004">
    <property type="protein sequence ID" value="MBF4767085.1"/>
    <property type="molecule type" value="Genomic_DNA"/>
</dbReference>
<proteinExistence type="predicted"/>
<evidence type="ECO:0000256" key="1">
    <source>
        <dbReference type="SAM" id="Phobius"/>
    </source>
</evidence>
<evidence type="ECO:0000313" key="2">
    <source>
        <dbReference type="EMBL" id="MBF4767085.1"/>
    </source>
</evidence>
<feature type="transmembrane region" description="Helical" evidence="1">
    <location>
        <begin position="12"/>
        <end position="38"/>
    </location>
</feature>